<name>A0AAD3WVW8_PHODD</name>
<evidence type="ECO:0000313" key="1">
    <source>
        <dbReference type="EMBL" id="KAB1181454.1"/>
    </source>
</evidence>
<accession>A0AAD3WVW8</accession>
<dbReference type="GO" id="GO:0005829">
    <property type="term" value="C:cytosol"/>
    <property type="evidence" value="ECO:0007669"/>
    <property type="project" value="TreeGrafter"/>
</dbReference>
<proteinExistence type="predicted"/>
<dbReference type="InterPro" id="IPR036390">
    <property type="entry name" value="WH_DNA-bd_sf"/>
</dbReference>
<protein>
    <submittedName>
        <fullName evidence="1">Rrf2 family transcriptional regulator</fullName>
    </submittedName>
</protein>
<dbReference type="PROSITE" id="PS51197">
    <property type="entry name" value="HTH_RRF2_2"/>
    <property type="match status" value="1"/>
</dbReference>
<dbReference type="AlphaFoldDB" id="A0AAD3WVW8"/>
<dbReference type="PROSITE" id="PS01332">
    <property type="entry name" value="HTH_RRF2_1"/>
    <property type="match status" value="1"/>
</dbReference>
<evidence type="ECO:0000313" key="2">
    <source>
        <dbReference type="Proteomes" id="UP000480943"/>
    </source>
</evidence>
<dbReference type="EMBL" id="VZUQ01000053">
    <property type="protein sequence ID" value="KAB1181454.1"/>
    <property type="molecule type" value="Genomic_DNA"/>
</dbReference>
<dbReference type="GO" id="GO:0003700">
    <property type="term" value="F:DNA-binding transcription factor activity"/>
    <property type="evidence" value="ECO:0007669"/>
    <property type="project" value="TreeGrafter"/>
</dbReference>
<dbReference type="RefSeq" id="WP_151182686.1">
    <property type="nucleotide sequence ID" value="NZ_VZUQ01000053.1"/>
</dbReference>
<comment type="caution">
    <text evidence="1">The sequence shown here is derived from an EMBL/GenBank/DDBJ whole genome shotgun (WGS) entry which is preliminary data.</text>
</comment>
<dbReference type="Gene3D" id="1.10.10.10">
    <property type="entry name" value="Winged helix-like DNA-binding domain superfamily/Winged helix DNA-binding domain"/>
    <property type="match status" value="1"/>
</dbReference>
<dbReference type="InterPro" id="IPR000944">
    <property type="entry name" value="Tscrpt_reg_Rrf2"/>
</dbReference>
<dbReference type="PANTHER" id="PTHR33221:SF15">
    <property type="entry name" value="HTH-TYPE TRANSCRIPTIONAL REGULATOR YWGB-RELATED"/>
    <property type="match status" value="1"/>
</dbReference>
<organism evidence="1 2">
    <name type="scientific">Photobacterium damselae subsp. damselae</name>
    <name type="common">Listonella damsela</name>
    <dbReference type="NCBI Taxonomy" id="85581"/>
    <lineage>
        <taxon>Bacteria</taxon>
        <taxon>Pseudomonadati</taxon>
        <taxon>Pseudomonadota</taxon>
        <taxon>Gammaproteobacteria</taxon>
        <taxon>Vibrionales</taxon>
        <taxon>Vibrionaceae</taxon>
        <taxon>Photobacterium</taxon>
    </lineage>
</organism>
<dbReference type="Proteomes" id="UP000480943">
    <property type="component" value="Unassembled WGS sequence"/>
</dbReference>
<sequence length="121" mass="13568">MTGPQFIAINILIHISINKKITSRELAISTSSSVSYIEQILAVLKRDGYIKSSRGPGGGYTLNKDAKKIAIIQVLNSFNNKTLNKIEQEIYRSVYHNIKTLTLYDISQKIPSVCLEEILIN</sequence>
<dbReference type="SUPFAM" id="SSF46785">
    <property type="entry name" value="Winged helix' DNA-binding domain"/>
    <property type="match status" value="1"/>
</dbReference>
<dbReference type="InterPro" id="IPR030489">
    <property type="entry name" value="TR_Rrf2-type_CS"/>
</dbReference>
<reference evidence="1 2" key="1">
    <citation type="submission" date="2019-09" db="EMBL/GenBank/DDBJ databases">
        <title>Photobacterium damselae subsp. damselae CDC-2227-81, a human clinical isolate.</title>
        <authorList>
            <person name="Osorio C.R."/>
        </authorList>
    </citation>
    <scope>NUCLEOTIDE SEQUENCE [LARGE SCALE GENOMIC DNA]</scope>
    <source>
        <strain evidence="1 2">CDC-2227-81</strain>
    </source>
</reference>
<dbReference type="PANTHER" id="PTHR33221">
    <property type="entry name" value="WINGED HELIX-TURN-HELIX TRANSCRIPTIONAL REGULATOR, RRF2 FAMILY"/>
    <property type="match status" value="1"/>
</dbReference>
<dbReference type="Pfam" id="PF02082">
    <property type="entry name" value="Rrf2"/>
    <property type="match status" value="1"/>
</dbReference>
<gene>
    <name evidence="1" type="ORF">F6450_08870</name>
</gene>
<dbReference type="InterPro" id="IPR036388">
    <property type="entry name" value="WH-like_DNA-bd_sf"/>
</dbReference>